<dbReference type="Pfam" id="PF14765">
    <property type="entry name" value="PS-DH"/>
    <property type="match status" value="1"/>
</dbReference>
<dbReference type="InterPro" id="IPR020841">
    <property type="entry name" value="PKS_Beta-ketoAc_synthase_dom"/>
</dbReference>
<comment type="similarity">
    <text evidence="1">Belongs to the carnitine/choline acetyltransferase family.</text>
</comment>
<feature type="active site" description="Proton acceptor; for dehydratase activity" evidence="8">
    <location>
        <position position="962"/>
    </location>
</feature>
<keyword evidence="2" id="KW-0596">Phosphopantetheine</keyword>
<dbReference type="InterPro" id="IPR000542">
    <property type="entry name" value="Carn_acyl_trans"/>
</dbReference>
<evidence type="ECO:0000313" key="14">
    <source>
        <dbReference type="Proteomes" id="UP000235023"/>
    </source>
</evidence>
<dbReference type="InterPro" id="IPR049551">
    <property type="entry name" value="PKS_DH_C"/>
</dbReference>
<feature type="region of interest" description="N-terminal hotdog fold" evidence="8">
    <location>
        <begin position="930"/>
        <end position="1069"/>
    </location>
</feature>
<gene>
    <name evidence="13" type="ORF">BDW42DRAFT_202088</name>
</gene>
<feature type="compositionally biased region" description="Basic and acidic residues" evidence="9">
    <location>
        <begin position="1770"/>
        <end position="1780"/>
    </location>
</feature>
<evidence type="ECO:0000259" key="10">
    <source>
        <dbReference type="PROSITE" id="PS50075"/>
    </source>
</evidence>
<dbReference type="Gene3D" id="3.30.559.70">
    <property type="entry name" value="Choline/Carnitine o-acyltransferase, domain 2"/>
    <property type="match status" value="1"/>
</dbReference>
<dbReference type="InterPro" id="IPR036291">
    <property type="entry name" value="NAD(P)-bd_dom_sf"/>
</dbReference>
<evidence type="ECO:0000256" key="6">
    <source>
        <dbReference type="ARBA" id="ARBA00023315"/>
    </source>
</evidence>
<feature type="region of interest" description="C-terminal hotdog fold" evidence="8">
    <location>
        <begin position="1098"/>
        <end position="1252"/>
    </location>
</feature>
<dbReference type="EMBL" id="KZ559503">
    <property type="protein sequence ID" value="PLN85686.1"/>
    <property type="molecule type" value="Genomic_DNA"/>
</dbReference>
<dbReference type="Pfam" id="PF23297">
    <property type="entry name" value="ACP_SdgA_C"/>
    <property type="match status" value="1"/>
</dbReference>
<dbReference type="GO" id="GO:0006633">
    <property type="term" value="P:fatty acid biosynthetic process"/>
    <property type="evidence" value="ECO:0007669"/>
    <property type="project" value="TreeGrafter"/>
</dbReference>
<dbReference type="InterPro" id="IPR042104">
    <property type="entry name" value="PKS_dehydratase_sf"/>
</dbReference>
<dbReference type="SUPFAM" id="SSF47336">
    <property type="entry name" value="ACP-like"/>
    <property type="match status" value="1"/>
</dbReference>
<dbReference type="OrthoDB" id="329835at2759"/>
<dbReference type="CDD" id="cd05195">
    <property type="entry name" value="enoyl_red"/>
    <property type="match status" value="1"/>
</dbReference>
<dbReference type="Gene3D" id="3.30.559.10">
    <property type="entry name" value="Chloramphenicol acetyltransferase-like domain"/>
    <property type="match status" value="1"/>
</dbReference>
<evidence type="ECO:0000256" key="5">
    <source>
        <dbReference type="ARBA" id="ARBA00023268"/>
    </source>
</evidence>
<keyword evidence="4" id="KW-0808">Transferase</keyword>
<dbReference type="InterPro" id="IPR014043">
    <property type="entry name" value="Acyl_transferase_dom"/>
</dbReference>
<evidence type="ECO:0000313" key="13">
    <source>
        <dbReference type="EMBL" id="PLN85686.1"/>
    </source>
</evidence>
<dbReference type="Pfam" id="PF00698">
    <property type="entry name" value="Acyl_transf_1"/>
    <property type="match status" value="1"/>
</dbReference>
<dbReference type="Gene3D" id="3.40.366.10">
    <property type="entry name" value="Malonyl-Coenzyme A Acyl Carrier Protein, domain 2"/>
    <property type="match status" value="1"/>
</dbReference>
<dbReference type="SMART" id="SM00827">
    <property type="entry name" value="PKS_AT"/>
    <property type="match status" value="1"/>
</dbReference>
<evidence type="ECO:0000256" key="4">
    <source>
        <dbReference type="ARBA" id="ARBA00022679"/>
    </source>
</evidence>
<dbReference type="Proteomes" id="UP000235023">
    <property type="component" value="Unassembled WGS sequence"/>
</dbReference>
<evidence type="ECO:0000256" key="9">
    <source>
        <dbReference type="SAM" id="MobiDB-lite"/>
    </source>
</evidence>
<keyword evidence="5" id="KW-0511">Multifunctional enzyme</keyword>
<dbReference type="InterPro" id="IPR020807">
    <property type="entry name" value="PKS_DH"/>
</dbReference>
<dbReference type="SMART" id="SM00826">
    <property type="entry name" value="PKS_DH"/>
    <property type="match status" value="1"/>
</dbReference>
<dbReference type="SUPFAM" id="SSF51735">
    <property type="entry name" value="NAD(P)-binding Rossmann-fold domains"/>
    <property type="match status" value="1"/>
</dbReference>
<proteinExistence type="inferred from homology"/>
<keyword evidence="14" id="KW-1185">Reference proteome</keyword>
<reference evidence="14" key="1">
    <citation type="submission" date="2017-12" db="EMBL/GenBank/DDBJ databases">
        <authorList>
            <consortium name="DOE Joint Genome Institute"/>
            <person name="Mondo S.J."/>
            <person name="Kjaerbolling I."/>
            <person name="Vesth T.C."/>
            <person name="Frisvad J.C."/>
            <person name="Nybo J.L."/>
            <person name="Theobald S."/>
            <person name="Kuo A."/>
            <person name="Bowyer P."/>
            <person name="Matsuda Y."/>
            <person name="Lyhne E.K."/>
            <person name="Kogle M.E."/>
            <person name="Clum A."/>
            <person name="Lipzen A."/>
            <person name="Salamov A."/>
            <person name="Ngan C.Y."/>
            <person name="Daum C."/>
            <person name="Chiniquy J."/>
            <person name="Barry K."/>
            <person name="LaButti K."/>
            <person name="Haridas S."/>
            <person name="Simmons B.A."/>
            <person name="Magnuson J.K."/>
            <person name="Mortensen U.H."/>
            <person name="Larsen T.O."/>
            <person name="Grigoriev I.V."/>
            <person name="Baker S.E."/>
            <person name="Andersen M.R."/>
            <person name="Nordberg H.P."/>
            <person name="Cantor M.N."/>
            <person name="Hua S.X."/>
        </authorList>
    </citation>
    <scope>NUCLEOTIDE SEQUENCE [LARGE SCALE GENOMIC DNA]</scope>
    <source>
        <strain evidence="14">IBT 19404</strain>
    </source>
</reference>
<name>A0A2J5I725_9EURO</name>
<dbReference type="InterPro" id="IPR042231">
    <property type="entry name" value="Cho/carn_acyl_trans_2"/>
</dbReference>
<dbReference type="SUPFAM" id="SSF52777">
    <property type="entry name" value="CoA-dependent acyltransferases"/>
    <property type="match status" value="2"/>
</dbReference>
<dbReference type="InterPro" id="IPR049900">
    <property type="entry name" value="PKS_mFAS_DH"/>
</dbReference>
<dbReference type="Pfam" id="PF00109">
    <property type="entry name" value="ketoacyl-synt"/>
    <property type="match status" value="1"/>
</dbReference>
<dbReference type="SUPFAM" id="SSF52151">
    <property type="entry name" value="FabD/lysophospholipase-like"/>
    <property type="match status" value="1"/>
</dbReference>
<evidence type="ECO:0000256" key="8">
    <source>
        <dbReference type="PROSITE-ProRule" id="PRU01363"/>
    </source>
</evidence>
<dbReference type="SUPFAM" id="SSF53901">
    <property type="entry name" value="Thiolase-like"/>
    <property type="match status" value="1"/>
</dbReference>
<dbReference type="InterPro" id="IPR020843">
    <property type="entry name" value="ER"/>
</dbReference>
<feature type="active site" description="Proton donor; for dehydratase activity" evidence="8">
    <location>
        <position position="1163"/>
    </location>
</feature>
<feature type="region of interest" description="Disordered" evidence="9">
    <location>
        <begin position="1808"/>
        <end position="1831"/>
    </location>
</feature>
<dbReference type="GO" id="GO:0016491">
    <property type="term" value="F:oxidoreductase activity"/>
    <property type="evidence" value="ECO:0007669"/>
    <property type="project" value="InterPro"/>
</dbReference>
<dbReference type="Gene3D" id="3.90.180.10">
    <property type="entry name" value="Medium-chain alcohol dehydrogenases, catalytic domain"/>
    <property type="match status" value="1"/>
</dbReference>
<dbReference type="PROSITE" id="PS50075">
    <property type="entry name" value="CARRIER"/>
    <property type="match status" value="1"/>
</dbReference>
<feature type="domain" description="PKS/mFAS DH" evidence="12">
    <location>
        <begin position="930"/>
        <end position="1252"/>
    </location>
</feature>
<dbReference type="InterPro" id="IPR049552">
    <property type="entry name" value="PKS_DH_N"/>
</dbReference>
<evidence type="ECO:0000256" key="3">
    <source>
        <dbReference type="ARBA" id="ARBA00022553"/>
    </source>
</evidence>
<evidence type="ECO:0000256" key="2">
    <source>
        <dbReference type="ARBA" id="ARBA00022450"/>
    </source>
</evidence>
<dbReference type="InterPro" id="IPR050091">
    <property type="entry name" value="PKS_NRPS_Biosynth_Enz"/>
</dbReference>
<dbReference type="Pfam" id="PF21089">
    <property type="entry name" value="PKS_DH_N"/>
    <property type="match status" value="1"/>
</dbReference>
<dbReference type="InterPro" id="IPR016035">
    <property type="entry name" value="Acyl_Trfase/lysoPLipase"/>
</dbReference>
<evidence type="ECO:0000259" key="12">
    <source>
        <dbReference type="PROSITE" id="PS52019"/>
    </source>
</evidence>
<dbReference type="SMART" id="SM00825">
    <property type="entry name" value="PKS_KS"/>
    <property type="match status" value="1"/>
</dbReference>
<dbReference type="PANTHER" id="PTHR43775">
    <property type="entry name" value="FATTY ACID SYNTHASE"/>
    <property type="match status" value="1"/>
</dbReference>
<dbReference type="GO" id="GO:0031177">
    <property type="term" value="F:phosphopantetheine binding"/>
    <property type="evidence" value="ECO:0007669"/>
    <property type="project" value="InterPro"/>
</dbReference>
<dbReference type="Gene3D" id="3.30.70.3290">
    <property type="match status" value="1"/>
</dbReference>
<dbReference type="Gene3D" id="1.10.1200.10">
    <property type="entry name" value="ACP-like"/>
    <property type="match status" value="1"/>
</dbReference>
<dbReference type="SUPFAM" id="SSF50129">
    <property type="entry name" value="GroES-like"/>
    <property type="match status" value="1"/>
</dbReference>
<dbReference type="PROSITE" id="PS52019">
    <property type="entry name" value="PKS_MFAS_DH"/>
    <property type="match status" value="1"/>
</dbReference>
<dbReference type="SMART" id="SM00823">
    <property type="entry name" value="PKS_PP"/>
    <property type="match status" value="1"/>
</dbReference>
<feature type="active site" description="Proton acceptor" evidence="7">
    <location>
        <position position="2127"/>
    </location>
</feature>
<organism evidence="13 14">
    <name type="scientific">Aspergillus taichungensis</name>
    <dbReference type="NCBI Taxonomy" id="482145"/>
    <lineage>
        <taxon>Eukaryota</taxon>
        <taxon>Fungi</taxon>
        <taxon>Dikarya</taxon>
        <taxon>Ascomycota</taxon>
        <taxon>Pezizomycotina</taxon>
        <taxon>Eurotiomycetes</taxon>
        <taxon>Eurotiomycetidae</taxon>
        <taxon>Eurotiales</taxon>
        <taxon>Aspergillaceae</taxon>
        <taxon>Aspergillus</taxon>
        <taxon>Aspergillus subgen. Circumdati</taxon>
    </lineage>
</organism>
<dbReference type="Gene3D" id="3.10.129.110">
    <property type="entry name" value="Polyketide synthase dehydratase"/>
    <property type="match status" value="1"/>
</dbReference>
<dbReference type="InterPro" id="IPR009081">
    <property type="entry name" value="PP-bd_ACP"/>
</dbReference>
<dbReference type="Gene3D" id="3.40.47.10">
    <property type="match status" value="1"/>
</dbReference>
<dbReference type="SUPFAM" id="SSF55048">
    <property type="entry name" value="Probable ACP-binding domain of malonyl-CoA ACP transacylase"/>
    <property type="match status" value="1"/>
</dbReference>
<dbReference type="InterPro" id="IPR014031">
    <property type="entry name" value="Ketoacyl_synth_C"/>
</dbReference>
<dbReference type="InterPro" id="IPR036736">
    <property type="entry name" value="ACP-like_sf"/>
</dbReference>
<dbReference type="InterPro" id="IPR014030">
    <property type="entry name" value="Ketoacyl_synth_N"/>
</dbReference>
<dbReference type="PROSITE" id="PS00440">
    <property type="entry name" value="ACYLTRANSF_C_2"/>
    <property type="match status" value="1"/>
</dbReference>
<dbReference type="PANTHER" id="PTHR43775:SF22">
    <property type="entry name" value="SYNTHASE, PUTATIVE (JCVI)-RELATED"/>
    <property type="match status" value="1"/>
</dbReference>
<dbReference type="Pfam" id="PF16197">
    <property type="entry name" value="KAsynt_C_assoc"/>
    <property type="match status" value="1"/>
</dbReference>
<accession>A0A2J5I725</accession>
<dbReference type="GO" id="GO:0044550">
    <property type="term" value="P:secondary metabolite biosynthetic process"/>
    <property type="evidence" value="ECO:0007669"/>
    <property type="project" value="TreeGrafter"/>
</dbReference>
<dbReference type="SMART" id="SM00829">
    <property type="entry name" value="PKS_ER"/>
    <property type="match status" value="1"/>
</dbReference>
<dbReference type="Pfam" id="PF00755">
    <property type="entry name" value="Carn_acyltransf"/>
    <property type="match status" value="1"/>
</dbReference>
<dbReference type="InterPro" id="IPR011032">
    <property type="entry name" value="GroES-like_sf"/>
</dbReference>
<dbReference type="InterPro" id="IPR020806">
    <property type="entry name" value="PKS_PP-bd"/>
</dbReference>
<dbReference type="InterPro" id="IPR016036">
    <property type="entry name" value="Malonyl_transacylase_ACP-bd"/>
</dbReference>
<dbReference type="InterPro" id="IPR016039">
    <property type="entry name" value="Thiolase-like"/>
</dbReference>
<feature type="domain" description="Carrier" evidence="10">
    <location>
        <begin position="1674"/>
        <end position="1751"/>
    </location>
</feature>
<feature type="compositionally biased region" description="Polar residues" evidence="9">
    <location>
        <begin position="1781"/>
        <end position="1795"/>
    </location>
</feature>
<dbReference type="GO" id="GO:0004312">
    <property type="term" value="F:fatty acid synthase activity"/>
    <property type="evidence" value="ECO:0007669"/>
    <property type="project" value="TreeGrafter"/>
</dbReference>
<sequence length="2405" mass="262312">MPHAIQDLEPIAIIGMACRFPGGANSPEELWQMLADGRTGWSEIPADRYTWRSFHHPHPNAEAAHNQKGGGYIDRDLAAFDAAFFNIPAAEANGLDPQQRIHLETAYEALESAGLPIDSVKGSRTSVHVATVSRDYDRNAYRDPQDLAKYQLTGCGEAITSGRVSYTFDLRGPCFSLDTGCSGSLVGLHLAVQGLRSRETDMALVGGTNLLLSPDMTIAMSKLHMLNDDGKCYAFDSRGKGYARSEGVSTIVLKRLSDAIHAGDPIRAIVRNTGINQDGKTNGIMLPNSQAQEDLMRSIHLEAGLNPSMTSYVEAHGTGTQAGDNAEINSISKVFCDGIERSQPLLVGSVKANLGHCESASGLAGLIKTVLALEKGLIPATPDLLNVKEGLDLAKRNIRIPQRLEEWSTAGLRRAAINSFGYGGTNVAAILDAFHPNQRSNGVNSHNFIDGKTGTNAAHSESTLFVVSAKSPKSLASSLNNLKQWVGSQPHLPSETLHQLAYTLSERRSKFPVRTSFVASTVEEFLAAASSAIDRQPERATSKPRLTLIFTGQGAQWHAMGRELLHTQSSFANSMRESEEILRNLGAEWNLIEMLTRDQASSRINESEISQPATTALQIALVDLLRSFSVHPDSVVGHSSGEIAAAYAVGALSHSGALYASFHRSKVSQLVKQVTSTPGGMLVTTLNEVTAYSYINRIGSDRLSLACINSPGSTTISGDMDALKDLKALLDGESNMAKLLSVDVAYHSHHMKAVADQYLNALQGLETFEVCKDIQFFSSVTGELKVSGFGPHYWVQNLVSTVRFPDALLASCGDSGLSPTSRVIMEVGPHSALAGPIKQTLTSGSNKVDHKYASALVRDKNAYSTILSLAGKLFELSIDVDIEAVNAMDGRAKMHNMVLDLPPYAWDYSNKYWHESRLSKEYRFRKYPYHELLGLRLIGSTPLEPLWRNILSVDAQPWLSEHVIDGFAILSGSSFLTMAMVAARQLNDERGARKIKRFQLKQVKYSKAIIIPESPGKVEVMISFSALSAHGTGSSQSSNWERFQITSSADAQTWSLNCVGHIRLEHDTKENEVDGGREELQGLSDLRNRLQQTREACTQPIEHNALYEEMRRNGIDYGNNFATIKELLIGECQALGKVIIPDVAQCMPSRYQQPHTIHPATFDALMHIVLPLYFRHCTVGTAMLTSIEEVTVTAEMTTMPGSQLDVCAALSPSGPRSGSVDVAAFQKDGTETTPVVVLRGQKFQGIATSVSSAPATYISRPFHRVQEPLKMTIATPGVVSSLCFVEDEIARAPLRPDEVEIKALAFGLDAADVDVILGRRGDSVSIGECAGTITAVGSDLTHSFQIGERVCAWNTSVAFASRTRVKSVFVQKIPMSWSFKLAAALPRNISLAYHCLRSCAQVESGQTVLVHNAGGAFGHAVGLVANILGVQVVATVRTKAEKHALQSFAAIRAAHILYSEDLALPKALLRSTEGAGVDVIVNASSTALPFELAASVKAFGTVVDLSQQSTSFAIADRAIRYISFDVVQLLRHLPTQAVAAFKTVISLLPDGDINDLVPLNAMFISDVASAFKAVQDHNTIGKTVLLAGEDAVVNVQEAVAPTTLLTNVDHIIKVINELSVPQEQKQLLLDLISHPGTVGADVASAVKSNGVSLSTPGGRMGVGRRLEATSSLQEARTIILEEQIKKVSSLVSVNAQQLDLNEPLADLGLDSLIAIEFKNWLAQSLGADVRVHDILDAGNLGGLADLVAQRSKFVPDGLPEGLPEGSNEPRSPKQVDERQLRTSGGQQTSKVEQSNTGIVIAANNNATHSTNLMGNNQLQPPDQRQDSTPNQCPKFPLPPLDAILDAYLTGVKAFATPEEFENTTRLTKEFKNPGSKGARLYDLALARHTDPNCENWEHELQLHAGFLDRQSQLVPWCSFWFGHPLSKRQHSQAERAALLTLTATRFKLRLEAGSVKPMVLNEQELTTAYRPYIFNSVRIPRVGSDEIQRHPSTKYCVVFWRGHAFQLDLLVGDQPAAFIDYFQAFRSILSQDLDRSNVPIFTSDYRPSWDEARTELQRLDPVNSASIATIESSAFIVALDEATPLTATDRARQFHFGGHKDAANRWHDKSIQFVVCTNGASGIIGEHSMLDALTLTEFLDDQAAAIRSHAQVEDAIIPEIPVLTPLHLPLKTNPALETRILKVQSHYAETIEGAEHAYLLFEGYGSAFLRLHKLSPKSVFQMVVQLAALATFGFTPPCWETVNQAHYHLGRVDIIQVIVPAVARFIQAAGDSSIPLFKRRALLVEAIRAHVNTINKAGRNLGWQRNLTALKTLAATPDDVPELYRDPVYNKVRPRLLTSHCFETGMMEKGNIWRDPQAIWTHYEVYDQSVYFSVVTREAHRASRFCKNLEVAAGLMKEIILAAEN</sequence>
<dbReference type="Pfam" id="PF02801">
    <property type="entry name" value="Ketoacyl-synt_C"/>
    <property type="match status" value="1"/>
</dbReference>
<dbReference type="InterPro" id="IPR023213">
    <property type="entry name" value="CAT-like_dom_sf"/>
</dbReference>
<keyword evidence="3" id="KW-0597">Phosphoprotein</keyword>
<dbReference type="PROSITE" id="PS52004">
    <property type="entry name" value="KS3_2"/>
    <property type="match status" value="1"/>
</dbReference>
<dbReference type="InterPro" id="IPR032821">
    <property type="entry name" value="PKS_assoc"/>
</dbReference>
<feature type="domain" description="Ketosynthase family 3 (KS3)" evidence="11">
    <location>
        <begin position="8"/>
        <end position="433"/>
    </location>
</feature>
<evidence type="ECO:0000256" key="1">
    <source>
        <dbReference type="ARBA" id="ARBA00005232"/>
    </source>
</evidence>
<feature type="region of interest" description="Disordered" evidence="9">
    <location>
        <begin position="1754"/>
        <end position="1795"/>
    </location>
</feature>
<evidence type="ECO:0000259" key="11">
    <source>
        <dbReference type="PROSITE" id="PS52004"/>
    </source>
</evidence>
<protein>
    <submittedName>
        <fullName evidence="13">Ketoacyl-synt-domain-containing protein</fullName>
    </submittedName>
</protein>
<evidence type="ECO:0000256" key="7">
    <source>
        <dbReference type="PIRSR" id="PIRSR600542-1"/>
    </source>
</evidence>
<dbReference type="InterPro" id="IPR001227">
    <property type="entry name" value="Ac_transferase_dom_sf"/>
</dbReference>
<dbReference type="InterPro" id="IPR039551">
    <property type="entry name" value="Cho/carn_acyl_trans"/>
</dbReference>
<dbReference type="CDD" id="cd00833">
    <property type="entry name" value="PKS"/>
    <property type="match status" value="1"/>
</dbReference>
<keyword evidence="6" id="KW-0012">Acyltransferase</keyword>